<evidence type="ECO:0000313" key="3">
    <source>
        <dbReference type="Proteomes" id="UP000248340"/>
    </source>
</evidence>
<sequence length="54" mass="5976">MARQKNHAIRTSPINDLRLVESSIPEITGMALHVGQEPPRHSEAGASTVHLRHK</sequence>
<dbReference type="RefSeq" id="XP_025495572.1">
    <property type="nucleotide sequence ID" value="XM_025634365.1"/>
</dbReference>
<dbReference type="VEuPathDB" id="FungiDB:BO82DRAFT_351220"/>
<dbReference type="Proteomes" id="UP000248340">
    <property type="component" value="Unassembled WGS sequence"/>
</dbReference>
<gene>
    <name evidence="2" type="ORF">BO82DRAFT_351220</name>
</gene>
<dbReference type="AlphaFoldDB" id="A0A319E2L2"/>
<reference evidence="2 3" key="1">
    <citation type="submission" date="2016-12" db="EMBL/GenBank/DDBJ databases">
        <title>The genomes of Aspergillus section Nigri reveals drivers in fungal speciation.</title>
        <authorList>
            <consortium name="DOE Joint Genome Institute"/>
            <person name="Vesth T.C."/>
            <person name="Nybo J."/>
            <person name="Theobald S."/>
            <person name="Brandl J."/>
            <person name="Frisvad J.C."/>
            <person name="Nielsen K.F."/>
            <person name="Lyhne E.K."/>
            <person name="Kogle M.E."/>
            <person name="Kuo A."/>
            <person name="Riley R."/>
            <person name="Clum A."/>
            <person name="Nolan M."/>
            <person name="Lipzen A."/>
            <person name="Salamov A."/>
            <person name="Henrissat B."/>
            <person name="Wiebenga A."/>
            <person name="De Vries R.P."/>
            <person name="Grigoriev I.V."/>
            <person name="Mortensen U.H."/>
            <person name="Andersen M.R."/>
            <person name="Baker S.E."/>
        </authorList>
    </citation>
    <scope>NUCLEOTIDE SEQUENCE [LARGE SCALE GENOMIC DNA]</scope>
    <source>
        <strain evidence="2 3">CBS 121591</strain>
    </source>
</reference>
<organism evidence="2 3">
    <name type="scientific">Aspergillus uvarum CBS 121591</name>
    <dbReference type="NCBI Taxonomy" id="1448315"/>
    <lineage>
        <taxon>Eukaryota</taxon>
        <taxon>Fungi</taxon>
        <taxon>Dikarya</taxon>
        <taxon>Ascomycota</taxon>
        <taxon>Pezizomycotina</taxon>
        <taxon>Eurotiomycetes</taxon>
        <taxon>Eurotiomycetidae</taxon>
        <taxon>Eurotiales</taxon>
        <taxon>Aspergillaceae</taxon>
        <taxon>Aspergillus</taxon>
        <taxon>Aspergillus subgen. Circumdati</taxon>
    </lineage>
</organism>
<protein>
    <submittedName>
        <fullName evidence="2">Uncharacterized protein</fullName>
    </submittedName>
</protein>
<evidence type="ECO:0000256" key="1">
    <source>
        <dbReference type="SAM" id="MobiDB-lite"/>
    </source>
</evidence>
<keyword evidence="3" id="KW-1185">Reference proteome</keyword>
<name>A0A319E2L2_9EURO</name>
<dbReference type="GeneID" id="37137106"/>
<dbReference type="EMBL" id="KZ821680">
    <property type="protein sequence ID" value="PYH85372.1"/>
    <property type="molecule type" value="Genomic_DNA"/>
</dbReference>
<proteinExistence type="predicted"/>
<feature type="region of interest" description="Disordered" evidence="1">
    <location>
        <begin position="32"/>
        <end position="54"/>
    </location>
</feature>
<evidence type="ECO:0000313" key="2">
    <source>
        <dbReference type="EMBL" id="PYH85372.1"/>
    </source>
</evidence>
<accession>A0A319E2L2</accession>